<dbReference type="Gene3D" id="3.90.1150.10">
    <property type="entry name" value="Aspartate Aminotransferase, domain 1"/>
    <property type="match status" value="1"/>
</dbReference>
<sequence>MPLLPFSTLARRSLSTSVINPLMSSSFGATCPLPSFSTSSCLTEDVDELHQIYADLLLGPDLAFPGVEADASVTIGRSKAEVLESLFPSEWSDGVARFGHGPYQYPQDPTDEERVFDFVQEAITKERPGVLLLGPLSEPGDRLASCEYTTFVEAAISHARGVRPETKVIWDETIGGFGRVAGARPQLWSIEFFLKNLTWDAALLPSLYGPDSGIVAGIINHDYSDSASDSDPPPTFDILNREIHGLRYLLHGGISLPTSSAYIGGYIHNRLWNELLGRSRVVVDVHGRGAWIAIEVLHDEVPSRLLPLCCRLVKRPDHDVIVICPPFAFEDPQEALLYADELVQSILDLLLFRES</sequence>
<dbReference type="Proteomes" id="UP000591131">
    <property type="component" value="Unassembled WGS sequence"/>
</dbReference>
<name>A0A7J6MYN2_PERCH</name>
<dbReference type="OrthoDB" id="419745at2759"/>
<organism evidence="1 2">
    <name type="scientific">Perkinsus chesapeaki</name>
    <name type="common">Clam parasite</name>
    <name type="synonym">Perkinsus andrewsi</name>
    <dbReference type="NCBI Taxonomy" id="330153"/>
    <lineage>
        <taxon>Eukaryota</taxon>
        <taxon>Sar</taxon>
        <taxon>Alveolata</taxon>
        <taxon>Perkinsozoa</taxon>
        <taxon>Perkinsea</taxon>
        <taxon>Perkinsida</taxon>
        <taxon>Perkinsidae</taxon>
        <taxon>Perkinsus</taxon>
    </lineage>
</organism>
<comment type="caution">
    <text evidence="1">The sequence shown here is derived from an EMBL/GenBank/DDBJ whole genome shotgun (WGS) entry which is preliminary data.</text>
</comment>
<reference evidence="1 2" key="1">
    <citation type="submission" date="2020-04" db="EMBL/GenBank/DDBJ databases">
        <title>Perkinsus chesapeaki whole genome sequence.</title>
        <authorList>
            <person name="Bogema D.R."/>
        </authorList>
    </citation>
    <scope>NUCLEOTIDE SEQUENCE [LARGE SCALE GENOMIC DNA]</scope>
    <source>
        <strain evidence="1">ATCC PRA-425</strain>
    </source>
</reference>
<protein>
    <submittedName>
        <fullName evidence="1">Uncharacterized protein</fullName>
    </submittedName>
</protein>
<gene>
    <name evidence="1" type="ORF">FOL47_005432</name>
</gene>
<dbReference type="EMBL" id="JAAPAO010000030">
    <property type="protein sequence ID" value="KAF4676715.1"/>
    <property type="molecule type" value="Genomic_DNA"/>
</dbReference>
<keyword evidence="2" id="KW-1185">Reference proteome</keyword>
<accession>A0A7J6MYN2</accession>
<evidence type="ECO:0000313" key="2">
    <source>
        <dbReference type="Proteomes" id="UP000591131"/>
    </source>
</evidence>
<dbReference type="InterPro" id="IPR015422">
    <property type="entry name" value="PyrdxlP-dep_Trfase_small"/>
</dbReference>
<dbReference type="AlphaFoldDB" id="A0A7J6MYN2"/>
<evidence type="ECO:0000313" key="1">
    <source>
        <dbReference type="EMBL" id="KAF4676715.1"/>
    </source>
</evidence>
<proteinExistence type="predicted"/>